<dbReference type="PANTHER" id="PTHR43884:SF20">
    <property type="entry name" value="ACYL-COA DEHYDROGENASE FADE28"/>
    <property type="match status" value="1"/>
</dbReference>
<reference evidence="7 8" key="1">
    <citation type="submission" date="2019-03" db="EMBL/GenBank/DDBJ databases">
        <title>Sequencing the genomes of 1000 actinobacteria strains.</title>
        <authorList>
            <person name="Klenk H.-P."/>
        </authorList>
    </citation>
    <scope>NUCLEOTIDE SEQUENCE [LARGE SCALE GENOMIC DNA]</scope>
    <source>
        <strain evidence="7 8">DSM 44969</strain>
    </source>
</reference>
<dbReference type="SUPFAM" id="SSF56645">
    <property type="entry name" value="Acyl-CoA dehydrogenase NM domain-like"/>
    <property type="match status" value="1"/>
</dbReference>
<keyword evidence="8" id="KW-1185">Reference proteome</keyword>
<dbReference type="Gene3D" id="2.40.110.10">
    <property type="entry name" value="Butyryl-CoA Dehydrogenase, subunit A, domain 2"/>
    <property type="match status" value="1"/>
</dbReference>
<comment type="cofactor">
    <cofactor evidence="1">
        <name>FAD</name>
        <dbReference type="ChEBI" id="CHEBI:57692"/>
    </cofactor>
</comment>
<dbReference type="InterPro" id="IPR009075">
    <property type="entry name" value="AcylCo_DH/oxidase_C"/>
</dbReference>
<comment type="similarity">
    <text evidence="2">Belongs to the acyl-CoA dehydrogenase family.</text>
</comment>
<dbReference type="Gene3D" id="1.10.540.10">
    <property type="entry name" value="Acyl-CoA dehydrogenase/oxidase, N-terminal domain"/>
    <property type="match status" value="1"/>
</dbReference>
<dbReference type="Gene3D" id="1.20.140.10">
    <property type="entry name" value="Butyryl-CoA Dehydrogenase, subunit A, domain 3"/>
    <property type="match status" value="1"/>
</dbReference>
<feature type="domain" description="Acyl-CoA dehydrogenase/oxidase C-terminal" evidence="6">
    <location>
        <begin position="201"/>
        <end position="329"/>
    </location>
</feature>
<dbReference type="InterPro" id="IPR037069">
    <property type="entry name" value="AcylCoA_DH/ox_N_sf"/>
</dbReference>
<evidence type="ECO:0000259" key="6">
    <source>
        <dbReference type="Pfam" id="PF00441"/>
    </source>
</evidence>
<keyword evidence="5" id="KW-0560">Oxidoreductase</keyword>
<accession>A0A4R1HTB4</accession>
<comment type="caution">
    <text evidence="7">The sequence shown here is derived from an EMBL/GenBank/DDBJ whole genome shotgun (WGS) entry which is preliminary data.</text>
</comment>
<dbReference type="EMBL" id="SMFZ01000001">
    <property type="protein sequence ID" value="TCK24611.1"/>
    <property type="molecule type" value="Genomic_DNA"/>
</dbReference>
<evidence type="ECO:0000256" key="4">
    <source>
        <dbReference type="ARBA" id="ARBA00022827"/>
    </source>
</evidence>
<proteinExistence type="inferred from homology"/>
<organism evidence="7 8">
    <name type="scientific">Pseudonocardia endophytica</name>
    <dbReference type="NCBI Taxonomy" id="401976"/>
    <lineage>
        <taxon>Bacteria</taxon>
        <taxon>Bacillati</taxon>
        <taxon>Actinomycetota</taxon>
        <taxon>Actinomycetes</taxon>
        <taxon>Pseudonocardiales</taxon>
        <taxon>Pseudonocardiaceae</taxon>
        <taxon>Pseudonocardia</taxon>
    </lineage>
</organism>
<evidence type="ECO:0000313" key="8">
    <source>
        <dbReference type="Proteomes" id="UP000295560"/>
    </source>
</evidence>
<dbReference type="GO" id="GO:0050660">
    <property type="term" value="F:flavin adenine dinucleotide binding"/>
    <property type="evidence" value="ECO:0007669"/>
    <property type="project" value="InterPro"/>
</dbReference>
<dbReference type="PANTHER" id="PTHR43884">
    <property type="entry name" value="ACYL-COA DEHYDROGENASE"/>
    <property type="match status" value="1"/>
</dbReference>
<dbReference type="GO" id="GO:0003995">
    <property type="term" value="F:acyl-CoA dehydrogenase activity"/>
    <property type="evidence" value="ECO:0007669"/>
    <property type="project" value="TreeGrafter"/>
</dbReference>
<dbReference type="InterPro" id="IPR009100">
    <property type="entry name" value="AcylCoA_DH/oxidase_NM_dom_sf"/>
</dbReference>
<dbReference type="AlphaFoldDB" id="A0A4R1HTB4"/>
<evidence type="ECO:0000313" key="7">
    <source>
        <dbReference type="EMBL" id="TCK24611.1"/>
    </source>
</evidence>
<evidence type="ECO:0000256" key="1">
    <source>
        <dbReference type="ARBA" id="ARBA00001974"/>
    </source>
</evidence>
<evidence type="ECO:0000256" key="5">
    <source>
        <dbReference type="ARBA" id="ARBA00023002"/>
    </source>
</evidence>
<keyword evidence="4" id="KW-0274">FAD</keyword>
<evidence type="ECO:0000256" key="2">
    <source>
        <dbReference type="ARBA" id="ARBA00009347"/>
    </source>
</evidence>
<gene>
    <name evidence="7" type="ORF">EV378_0385</name>
</gene>
<protein>
    <submittedName>
        <fullName evidence="7">Alkylation response protein AidB-like acyl-CoA dehydrogenase</fullName>
    </submittedName>
</protein>
<dbReference type="InterPro" id="IPR036250">
    <property type="entry name" value="AcylCo_DH-like_C"/>
</dbReference>
<evidence type="ECO:0000256" key="3">
    <source>
        <dbReference type="ARBA" id="ARBA00022630"/>
    </source>
</evidence>
<keyword evidence="3" id="KW-0285">Flavoprotein</keyword>
<dbReference type="OrthoDB" id="3663644at2"/>
<dbReference type="SUPFAM" id="SSF47203">
    <property type="entry name" value="Acyl-CoA dehydrogenase C-terminal domain-like"/>
    <property type="match status" value="1"/>
</dbReference>
<dbReference type="InterPro" id="IPR046373">
    <property type="entry name" value="Acyl-CoA_Oxase/DH_mid-dom_sf"/>
</dbReference>
<dbReference type="Pfam" id="PF00441">
    <property type="entry name" value="Acyl-CoA_dh_1"/>
    <property type="match status" value="1"/>
</dbReference>
<dbReference type="RefSeq" id="WP_132421038.1">
    <property type="nucleotide sequence ID" value="NZ_SMFZ01000001.1"/>
</dbReference>
<name>A0A4R1HTB4_PSEEN</name>
<sequence>MAEHDDLTSAVDDYLTRHYADDRRRKFLDGGGWDPGLAAELADLGWYSLAVSEDRGGIGASTADLGRVFLEYGRHLVIGPQMENSLLPALIGDLDPDPAGTPPALVDPGVTHDWAADYGSVSLNGQELTGTVGAVRFAAQAGVLVVVAGASVCLVDPTAPGVHIESVGSADPGTVFARVEFDAATADTVVVDGDLVTRLRAWARLLLACELSGIAQGALEHTVTYVGQREQFDRPIGGFQAVQHLAADMAARSTGLRNLCLATLEDARDASPTHLALLSSTAKAHAAATTVGVCEDAIQLHGGMGFTTETDVSWFYRRAMALRGWYGDETELQHVIGSTILTTERQM</sequence>
<dbReference type="Proteomes" id="UP000295560">
    <property type="component" value="Unassembled WGS sequence"/>
</dbReference>